<evidence type="ECO:0008006" key="3">
    <source>
        <dbReference type="Google" id="ProtNLM"/>
    </source>
</evidence>
<gene>
    <name evidence="1" type="ORF">A628_04211</name>
</gene>
<dbReference type="AlphaFoldDB" id="V7IIR0"/>
<dbReference type="HOGENOM" id="CLU_145939_0_0_6"/>
<name>V7IIR0_SALET</name>
<protein>
    <recommendedName>
        <fullName evidence="3">Phage membrane protein</fullName>
    </recommendedName>
</protein>
<dbReference type="Pfam" id="PF26636">
    <property type="entry name" value="DUF8209"/>
    <property type="match status" value="1"/>
</dbReference>
<dbReference type="EMBL" id="AZGR01000115">
    <property type="protein sequence ID" value="ETA85813.1"/>
    <property type="molecule type" value="Genomic_DNA"/>
</dbReference>
<accession>V7IIR0</accession>
<dbReference type="Proteomes" id="UP000018534">
    <property type="component" value="Unassembled WGS sequence"/>
</dbReference>
<dbReference type="InterPro" id="IPR058064">
    <property type="entry name" value="STM2901-like"/>
</dbReference>
<proteinExistence type="predicted"/>
<dbReference type="PATRIC" id="fig|1192560.4.peg.3923"/>
<evidence type="ECO:0000313" key="2">
    <source>
        <dbReference type="Proteomes" id="UP000018534"/>
    </source>
</evidence>
<comment type="caution">
    <text evidence="1">The sequence shown here is derived from an EMBL/GenBank/DDBJ whole genome shotgun (WGS) entry which is preliminary data.</text>
</comment>
<evidence type="ECO:0000313" key="1">
    <source>
        <dbReference type="EMBL" id="ETA85813.1"/>
    </source>
</evidence>
<sequence length="161" mass="17787">MATIEFLMDTVEELNRTYFYAGKSNLTAAELLFMIFCENTASQFGIGVADFGAVVALTSGRNNLWTRAKPAGATKGTSYASRAARAVFKKSKFPFGISLPTWLGGYTPWTARRVMVRNIAPFVGRSIPLIGEIILAADVSQITYRTIRDYNTIARGNDKLW</sequence>
<dbReference type="NCBIfam" id="NF045926">
    <property type="entry name" value="STM2901_fam"/>
    <property type="match status" value="1"/>
</dbReference>
<reference evidence="1 2" key="1">
    <citation type="journal article" date="2014" name="Genome Announc.">
        <title>Whole-Genome Sequencing of Salmonella enterica subsp. enterica Serovar Cubana Strains Isolated from Agricultural Sources.</title>
        <authorList>
            <person name="Benahmed F.H."/>
            <person name="Gopinath G.R."/>
            <person name="Wang H."/>
            <person name="Jean-Gilles Beaubrun J."/>
            <person name="Grim C."/>
            <person name="Cheng C.M."/>
            <person name="McClelland M."/>
            <person name="Ayers S."/>
            <person name="Abbott J."/>
            <person name="Desai P."/>
            <person name="Frye J.G."/>
            <person name="Weinstock G."/>
            <person name="Hammack T.S."/>
            <person name="Hanes D.E."/>
            <person name="Rasmussen M.A."/>
            <person name="Davidson M.K."/>
        </authorList>
    </citation>
    <scope>NUCLEOTIDE SEQUENCE [LARGE SCALE GENOMIC DNA]</scope>
    <source>
        <strain evidence="1">76814</strain>
    </source>
</reference>
<organism evidence="1 2">
    <name type="scientific">Salmonella enterica subsp. enterica serovar Cubana str. 76814</name>
    <dbReference type="NCBI Taxonomy" id="1192560"/>
    <lineage>
        <taxon>Bacteria</taxon>
        <taxon>Pseudomonadati</taxon>
        <taxon>Pseudomonadota</taxon>
        <taxon>Gammaproteobacteria</taxon>
        <taxon>Enterobacterales</taxon>
        <taxon>Enterobacteriaceae</taxon>
        <taxon>Salmonella</taxon>
    </lineage>
</organism>
<dbReference type="InterPro" id="IPR058522">
    <property type="entry name" value="DUF8209"/>
</dbReference>